<dbReference type="CDD" id="cd00143">
    <property type="entry name" value="PP2Cc"/>
    <property type="match status" value="1"/>
</dbReference>
<dbReference type="Pfam" id="PF13672">
    <property type="entry name" value="PP2C_2"/>
    <property type="match status" value="1"/>
</dbReference>
<reference evidence="4 5" key="1">
    <citation type="submission" date="2020-05" db="EMBL/GenBank/DDBJ databases">
        <title>Complete genome sequence of Gemmatimonas greenlandica TET16.</title>
        <authorList>
            <person name="Zeng Y."/>
        </authorList>
    </citation>
    <scope>NUCLEOTIDE SEQUENCE [LARGE SCALE GENOMIC DNA]</scope>
    <source>
        <strain evidence="4 5">TET16</strain>
    </source>
</reference>
<evidence type="ECO:0000256" key="2">
    <source>
        <dbReference type="SAM" id="Phobius"/>
    </source>
</evidence>
<dbReference type="KEGG" id="ggr:HKW67_10170"/>
<accession>A0A6M4IQ26</accession>
<dbReference type="EMBL" id="CP053085">
    <property type="protein sequence ID" value="QJR35849.1"/>
    <property type="molecule type" value="Genomic_DNA"/>
</dbReference>
<keyword evidence="5" id="KW-1185">Reference proteome</keyword>
<dbReference type="PANTHER" id="PTHR47992">
    <property type="entry name" value="PROTEIN PHOSPHATASE"/>
    <property type="match status" value="1"/>
</dbReference>
<dbReference type="AlphaFoldDB" id="A0A6M4IQ26"/>
<dbReference type="InterPro" id="IPR015655">
    <property type="entry name" value="PP2C"/>
</dbReference>
<feature type="transmembrane region" description="Helical" evidence="2">
    <location>
        <begin position="353"/>
        <end position="374"/>
    </location>
</feature>
<keyword evidence="2" id="KW-1133">Transmembrane helix</keyword>
<dbReference type="Gene3D" id="3.60.40.10">
    <property type="entry name" value="PPM-type phosphatase domain"/>
    <property type="match status" value="1"/>
</dbReference>
<evidence type="ECO:0000313" key="5">
    <source>
        <dbReference type="Proteomes" id="UP000500938"/>
    </source>
</evidence>
<sequence length="378" mass="40977">MVTRVFALTDVGRTREHNEDTFLVADLETGTPLDFTYGYHEITADPHGLLFLVADGMGGAASGELASSMAGTLVLEALKQTWKAADPSPSAFAEALRDATVLANARIHQHARENPEHRGMGTTATIAGLLGDQLFLVQVGDSRAYMVRDGDVQQLTKDQSLMQRLVEAGELTAEEAEVSERRNIILQALGPEAHVTIDLTHQQVRRGDTLILCSDGLSGLVRAAEIARTSNEEQDVRSICKRLIDRANQLGGPDNITVVAARFDGDALRVSSNGDSFGYNTFPLAGTLNDDTREPAPASREARATLKSDPTPKFGTPVPSRAILEEELERGRPSEDQALLGAPEPVVEERRRAVQPVFMVLGLIALIAVIWFLFELFG</sequence>
<feature type="compositionally biased region" description="Basic and acidic residues" evidence="1">
    <location>
        <begin position="290"/>
        <end position="306"/>
    </location>
</feature>
<proteinExistence type="predicted"/>
<dbReference type="PROSITE" id="PS51746">
    <property type="entry name" value="PPM_2"/>
    <property type="match status" value="1"/>
</dbReference>
<dbReference type="SUPFAM" id="SSF81606">
    <property type="entry name" value="PP2C-like"/>
    <property type="match status" value="1"/>
</dbReference>
<dbReference type="RefSeq" id="WP_171225279.1">
    <property type="nucleotide sequence ID" value="NZ_CP053085.1"/>
</dbReference>
<dbReference type="InterPro" id="IPR001932">
    <property type="entry name" value="PPM-type_phosphatase-like_dom"/>
</dbReference>
<keyword evidence="2" id="KW-0472">Membrane</keyword>
<evidence type="ECO:0000259" key="3">
    <source>
        <dbReference type="PROSITE" id="PS51746"/>
    </source>
</evidence>
<dbReference type="InterPro" id="IPR036457">
    <property type="entry name" value="PPM-type-like_dom_sf"/>
</dbReference>
<name>A0A6M4IQ26_9BACT</name>
<organism evidence="4 5">
    <name type="scientific">Gemmatimonas groenlandica</name>
    <dbReference type="NCBI Taxonomy" id="2732249"/>
    <lineage>
        <taxon>Bacteria</taxon>
        <taxon>Pseudomonadati</taxon>
        <taxon>Gemmatimonadota</taxon>
        <taxon>Gemmatimonadia</taxon>
        <taxon>Gemmatimonadales</taxon>
        <taxon>Gemmatimonadaceae</taxon>
        <taxon>Gemmatimonas</taxon>
    </lineage>
</organism>
<dbReference type="GO" id="GO:0004722">
    <property type="term" value="F:protein serine/threonine phosphatase activity"/>
    <property type="evidence" value="ECO:0007669"/>
    <property type="project" value="InterPro"/>
</dbReference>
<evidence type="ECO:0000256" key="1">
    <source>
        <dbReference type="SAM" id="MobiDB-lite"/>
    </source>
</evidence>
<dbReference type="Proteomes" id="UP000500938">
    <property type="component" value="Chromosome"/>
</dbReference>
<protein>
    <submittedName>
        <fullName evidence="4">Serine/threonine-protein phosphatase</fullName>
    </submittedName>
</protein>
<feature type="domain" description="PPM-type phosphatase" evidence="3">
    <location>
        <begin position="4"/>
        <end position="263"/>
    </location>
</feature>
<feature type="region of interest" description="Disordered" evidence="1">
    <location>
        <begin position="288"/>
        <end position="320"/>
    </location>
</feature>
<dbReference type="SMART" id="SM00331">
    <property type="entry name" value="PP2C_SIG"/>
    <property type="match status" value="1"/>
</dbReference>
<keyword evidence="2" id="KW-0812">Transmembrane</keyword>
<dbReference type="SMART" id="SM00332">
    <property type="entry name" value="PP2Cc"/>
    <property type="match status" value="1"/>
</dbReference>
<evidence type="ECO:0000313" key="4">
    <source>
        <dbReference type="EMBL" id="QJR35849.1"/>
    </source>
</evidence>
<gene>
    <name evidence="4" type="ORF">HKW67_10170</name>
</gene>